<evidence type="ECO:0000259" key="2">
    <source>
        <dbReference type="PROSITE" id="PS50994"/>
    </source>
</evidence>
<dbReference type="AlphaFoldDB" id="A0A9Q2RZQ9"/>
<accession>A0A9Q2RZQ9</accession>
<feature type="region of interest" description="Disordered" evidence="1">
    <location>
        <begin position="695"/>
        <end position="740"/>
    </location>
</feature>
<dbReference type="Gene3D" id="3.30.420.10">
    <property type="entry name" value="Ribonuclease H-like superfamily/Ribonuclease H"/>
    <property type="match status" value="1"/>
</dbReference>
<protein>
    <submittedName>
        <fullName evidence="3">DDE-type integrase/transposase/recombinase</fullName>
    </submittedName>
</protein>
<gene>
    <name evidence="3" type="ORF">JQX14_07625</name>
</gene>
<name>A0A9Q2RZQ9_9RHOB</name>
<evidence type="ECO:0000313" key="4">
    <source>
        <dbReference type="Proteomes" id="UP000809337"/>
    </source>
</evidence>
<dbReference type="RefSeq" id="WP_231033423.1">
    <property type="nucleotide sequence ID" value="NZ_JAJNGX010000003.1"/>
</dbReference>
<dbReference type="Proteomes" id="UP000809337">
    <property type="component" value="Unassembled WGS sequence"/>
</dbReference>
<reference evidence="3" key="1">
    <citation type="submission" date="2021-01" db="EMBL/GenBank/DDBJ databases">
        <title>Diatom-associated Roseobacters Show Island Model of Population Structure.</title>
        <authorList>
            <person name="Qu L."/>
            <person name="Feng X."/>
            <person name="Chen Y."/>
            <person name="Li L."/>
            <person name="Wang X."/>
            <person name="Hu Z."/>
            <person name="Wang H."/>
            <person name="Luo H."/>
        </authorList>
    </citation>
    <scope>NUCLEOTIDE SEQUENCE</scope>
    <source>
        <strain evidence="3">SM26-45</strain>
    </source>
</reference>
<organism evidence="3 4">
    <name type="scientific">Pseudosulfitobacter pseudonitzschiae</name>
    <dbReference type="NCBI Taxonomy" id="1402135"/>
    <lineage>
        <taxon>Bacteria</taxon>
        <taxon>Pseudomonadati</taxon>
        <taxon>Pseudomonadota</taxon>
        <taxon>Alphaproteobacteria</taxon>
        <taxon>Rhodobacterales</taxon>
        <taxon>Roseobacteraceae</taxon>
        <taxon>Pseudosulfitobacter</taxon>
    </lineage>
</organism>
<proteinExistence type="predicted"/>
<feature type="compositionally biased region" description="Polar residues" evidence="1">
    <location>
        <begin position="727"/>
        <end position="740"/>
    </location>
</feature>
<comment type="caution">
    <text evidence="3">The sequence shown here is derived from an EMBL/GenBank/DDBJ whole genome shotgun (WGS) entry which is preliminary data.</text>
</comment>
<feature type="domain" description="Integrase catalytic" evidence="2">
    <location>
        <begin position="285"/>
        <end position="519"/>
    </location>
</feature>
<sequence length="740" mass="82809">MDLTFTTENSRYAFGSFDRVTVDGTAFRLHMETEVGVVMTQDDDTGFSRQFSHQDLSRLGSLGRIRVERNYFNPDAARKRQLAHGVSLSALSGRPLRRFVRKDAYCQAAIDMHREKLLKFTDASIDASMDMLVGRAAQLASKHIPAGGMNVLPSENICEAPSARTLRRWLAERNDLNLIGHLDNMDRRGWRGTRLAPEVAAIMHEEVQGYLSRDKPTMQQIYENVALAIHARNEQYTDKDEHLSVPSRETVRRAIRALNPFGVEVARNGEAAARKRFRPVLNGLDVTRPLERVEIDEWTVDVSTLLESTNIYGMLSDDEKRQLGLYIKGDEKDPRYKEKARRRDRWTLTAAICCATRCIVGMVLSRSANSEAAVQLLQMITTNKGAWADAVGALTPWDMHGTPELIVFDGGSAFKSMRFRMAAEDLGVMWEMAMNGVPENRGTIERAFGSFRSDFAPRLSGHTFSSIMEKGDADPEKRAALTLDDFTFALLRWVIDIYHNTPHHGLGGETPVKVWRRLSKLNGVTPPPDAEMMRLCFGQEREYRLDKTGITILGVRYQSEATQELFRREAPETVSVRWHPKDIGAISVKGGKTWYEVPALDTSLQGVAAQTWLTAVRHVRDANPKSNRLDNAAVRGAITAIKARNEAAMAAAGLNLEDWSEKRCAKEEKKLLAGIEFVERKELRQVKDGLGMEIPASSELTVAAEKPSTPVTPAKPAKRATKGRDVTPTSPKSNMTIEED</sequence>
<dbReference type="EMBL" id="JAFBWN010000003">
    <property type="protein sequence ID" value="MBM2354402.1"/>
    <property type="molecule type" value="Genomic_DNA"/>
</dbReference>
<dbReference type="SUPFAM" id="SSF53098">
    <property type="entry name" value="Ribonuclease H-like"/>
    <property type="match status" value="1"/>
</dbReference>
<dbReference type="PROSITE" id="PS50994">
    <property type="entry name" value="INTEGRASE"/>
    <property type="match status" value="1"/>
</dbReference>
<dbReference type="GO" id="GO:0015074">
    <property type="term" value="P:DNA integration"/>
    <property type="evidence" value="ECO:0007669"/>
    <property type="project" value="InterPro"/>
</dbReference>
<dbReference type="GO" id="GO:0003676">
    <property type="term" value="F:nucleic acid binding"/>
    <property type="evidence" value="ECO:0007669"/>
    <property type="project" value="InterPro"/>
</dbReference>
<dbReference type="InterPro" id="IPR001584">
    <property type="entry name" value="Integrase_cat-core"/>
</dbReference>
<dbReference type="InterPro" id="IPR012337">
    <property type="entry name" value="RNaseH-like_sf"/>
</dbReference>
<dbReference type="InterPro" id="IPR036397">
    <property type="entry name" value="RNaseH_sf"/>
</dbReference>
<evidence type="ECO:0000313" key="3">
    <source>
        <dbReference type="EMBL" id="MBM2354402.1"/>
    </source>
</evidence>
<evidence type="ECO:0000256" key="1">
    <source>
        <dbReference type="SAM" id="MobiDB-lite"/>
    </source>
</evidence>